<name>A0A7Y0E227_9PROT</name>
<dbReference type="Gene3D" id="1.10.10.10">
    <property type="entry name" value="Winged helix-like DNA-binding domain superfamily/Winged helix DNA-binding domain"/>
    <property type="match status" value="1"/>
</dbReference>
<dbReference type="Pfam" id="PF00126">
    <property type="entry name" value="HTH_1"/>
    <property type="match status" value="1"/>
</dbReference>
<sequence length="304" mass="32877">MDRLEAMSLLLRVVETGSFSAAGRALNIPVPTISRKISDLEALLGARLLTRTTRKLSLTDAGLRYVAAARGILERVEDAEREAAGEFSTPKGDLTLSAPILFGRLHVLPVVTDFLAAYPEINIRLLLSDRNVHLIDDHVDMAVRIGALPDSGMVATRIGAMRKVTVASPDLIKIHGIPTIPDELARYPTVVFDGPLPQFDGAIPGQSLAGPDVTQQTPRLSVTTTQAVADAAIRGTGIARLLHYQVADAVDAGQLQIVLETFEPAPLPIHLIHASRGQMPLKLRSFLDYAAPRLRRALSRFSKN</sequence>
<evidence type="ECO:0000259" key="5">
    <source>
        <dbReference type="PROSITE" id="PS50931"/>
    </source>
</evidence>
<dbReference type="GO" id="GO:0043565">
    <property type="term" value="F:sequence-specific DNA binding"/>
    <property type="evidence" value="ECO:0007669"/>
    <property type="project" value="TreeGrafter"/>
</dbReference>
<dbReference type="Pfam" id="PF03466">
    <property type="entry name" value="LysR_substrate"/>
    <property type="match status" value="1"/>
</dbReference>
<evidence type="ECO:0000256" key="4">
    <source>
        <dbReference type="ARBA" id="ARBA00023163"/>
    </source>
</evidence>
<dbReference type="SUPFAM" id="SSF46785">
    <property type="entry name" value="Winged helix' DNA-binding domain"/>
    <property type="match status" value="1"/>
</dbReference>
<evidence type="ECO:0000256" key="1">
    <source>
        <dbReference type="ARBA" id="ARBA00009437"/>
    </source>
</evidence>
<keyword evidence="2" id="KW-0805">Transcription regulation</keyword>
<dbReference type="FunFam" id="1.10.10.10:FF:000001">
    <property type="entry name" value="LysR family transcriptional regulator"/>
    <property type="match status" value="1"/>
</dbReference>
<dbReference type="CDD" id="cd08471">
    <property type="entry name" value="PBP2_CrgA_like_2"/>
    <property type="match status" value="1"/>
</dbReference>
<reference evidence="6 7" key="1">
    <citation type="submission" date="2020-04" db="EMBL/GenBank/DDBJ databases">
        <title>Rhodospirillaceae bacterium KN72 isolated from deep sea.</title>
        <authorList>
            <person name="Zhang D.-C."/>
        </authorList>
    </citation>
    <scope>NUCLEOTIDE SEQUENCE [LARGE SCALE GENOMIC DNA]</scope>
    <source>
        <strain evidence="6 7">KN72</strain>
    </source>
</reference>
<evidence type="ECO:0000313" key="7">
    <source>
        <dbReference type="Proteomes" id="UP000539372"/>
    </source>
</evidence>
<dbReference type="PROSITE" id="PS50931">
    <property type="entry name" value="HTH_LYSR"/>
    <property type="match status" value="1"/>
</dbReference>
<dbReference type="Gene3D" id="3.40.190.290">
    <property type="match status" value="1"/>
</dbReference>
<dbReference type="InterPro" id="IPR036388">
    <property type="entry name" value="WH-like_DNA-bd_sf"/>
</dbReference>
<organism evidence="6 7">
    <name type="scientific">Pacificispira spongiicola</name>
    <dbReference type="NCBI Taxonomy" id="2729598"/>
    <lineage>
        <taxon>Bacteria</taxon>
        <taxon>Pseudomonadati</taxon>
        <taxon>Pseudomonadota</taxon>
        <taxon>Alphaproteobacteria</taxon>
        <taxon>Rhodospirillales</taxon>
        <taxon>Rhodospirillaceae</taxon>
        <taxon>Pacificispira</taxon>
    </lineage>
</organism>
<dbReference type="PANTHER" id="PTHR30537">
    <property type="entry name" value="HTH-TYPE TRANSCRIPTIONAL REGULATOR"/>
    <property type="match status" value="1"/>
</dbReference>
<keyword evidence="3" id="KW-0238">DNA-binding</keyword>
<evidence type="ECO:0000256" key="3">
    <source>
        <dbReference type="ARBA" id="ARBA00023125"/>
    </source>
</evidence>
<comment type="caution">
    <text evidence="6">The sequence shown here is derived from an EMBL/GenBank/DDBJ whole genome shotgun (WGS) entry which is preliminary data.</text>
</comment>
<protein>
    <submittedName>
        <fullName evidence="6">LysR family transcriptional regulator</fullName>
    </submittedName>
</protein>
<evidence type="ECO:0000256" key="2">
    <source>
        <dbReference type="ARBA" id="ARBA00023015"/>
    </source>
</evidence>
<dbReference type="InterPro" id="IPR058163">
    <property type="entry name" value="LysR-type_TF_proteobact-type"/>
</dbReference>
<accession>A0A7Y0E227</accession>
<dbReference type="InterPro" id="IPR000847">
    <property type="entry name" value="LysR_HTH_N"/>
</dbReference>
<dbReference type="GO" id="GO:0003700">
    <property type="term" value="F:DNA-binding transcription factor activity"/>
    <property type="evidence" value="ECO:0007669"/>
    <property type="project" value="InterPro"/>
</dbReference>
<dbReference type="Proteomes" id="UP000539372">
    <property type="component" value="Unassembled WGS sequence"/>
</dbReference>
<keyword evidence="7" id="KW-1185">Reference proteome</keyword>
<gene>
    <name evidence="6" type="ORF">HH303_14965</name>
</gene>
<dbReference type="InterPro" id="IPR036390">
    <property type="entry name" value="WH_DNA-bd_sf"/>
</dbReference>
<dbReference type="GO" id="GO:0006351">
    <property type="term" value="P:DNA-templated transcription"/>
    <property type="evidence" value="ECO:0007669"/>
    <property type="project" value="TreeGrafter"/>
</dbReference>
<dbReference type="PANTHER" id="PTHR30537:SF5">
    <property type="entry name" value="HTH-TYPE TRANSCRIPTIONAL ACTIVATOR TTDR-RELATED"/>
    <property type="match status" value="1"/>
</dbReference>
<keyword evidence="4" id="KW-0804">Transcription</keyword>
<dbReference type="SUPFAM" id="SSF53850">
    <property type="entry name" value="Periplasmic binding protein-like II"/>
    <property type="match status" value="1"/>
</dbReference>
<dbReference type="RefSeq" id="WP_169626175.1">
    <property type="nucleotide sequence ID" value="NZ_JABBNT010000004.1"/>
</dbReference>
<comment type="similarity">
    <text evidence="1">Belongs to the LysR transcriptional regulatory family.</text>
</comment>
<dbReference type="InterPro" id="IPR005119">
    <property type="entry name" value="LysR_subst-bd"/>
</dbReference>
<proteinExistence type="inferred from homology"/>
<feature type="domain" description="HTH lysR-type" evidence="5">
    <location>
        <begin position="1"/>
        <end position="59"/>
    </location>
</feature>
<evidence type="ECO:0000313" key="6">
    <source>
        <dbReference type="EMBL" id="NMM45795.1"/>
    </source>
</evidence>
<dbReference type="AlphaFoldDB" id="A0A7Y0E227"/>
<dbReference type="EMBL" id="JABBNT010000004">
    <property type="protein sequence ID" value="NMM45795.1"/>
    <property type="molecule type" value="Genomic_DNA"/>
</dbReference>